<dbReference type="AlphaFoldDB" id="A0A4R4DZ99"/>
<keyword evidence="2" id="KW-0812">Transmembrane</keyword>
<accession>A0A4R4DZ99</accession>
<protein>
    <submittedName>
        <fullName evidence="3">Uncharacterized protein</fullName>
    </submittedName>
</protein>
<keyword evidence="4" id="KW-1185">Reference proteome</keyword>
<organism evidence="3 4">
    <name type="scientific">Flaviaesturariibacter aridisoli</name>
    <dbReference type="NCBI Taxonomy" id="2545761"/>
    <lineage>
        <taxon>Bacteria</taxon>
        <taxon>Pseudomonadati</taxon>
        <taxon>Bacteroidota</taxon>
        <taxon>Chitinophagia</taxon>
        <taxon>Chitinophagales</taxon>
        <taxon>Chitinophagaceae</taxon>
        <taxon>Flaviaestuariibacter</taxon>
    </lineage>
</organism>
<keyword evidence="2" id="KW-1133">Transmembrane helix</keyword>
<evidence type="ECO:0000256" key="2">
    <source>
        <dbReference type="SAM" id="Phobius"/>
    </source>
</evidence>
<evidence type="ECO:0000256" key="1">
    <source>
        <dbReference type="SAM" id="MobiDB-lite"/>
    </source>
</evidence>
<dbReference type="Proteomes" id="UP000295164">
    <property type="component" value="Unassembled WGS sequence"/>
</dbReference>
<gene>
    <name evidence="3" type="ORF">E0486_09400</name>
</gene>
<reference evidence="3 4" key="1">
    <citation type="submission" date="2019-03" db="EMBL/GenBank/DDBJ databases">
        <authorList>
            <person name="Kim M.K.M."/>
        </authorList>
    </citation>
    <scope>NUCLEOTIDE SEQUENCE [LARGE SCALE GENOMIC DNA]</scope>
    <source>
        <strain evidence="3 4">17J68-15</strain>
    </source>
</reference>
<evidence type="ECO:0000313" key="3">
    <source>
        <dbReference type="EMBL" id="TCZ71759.1"/>
    </source>
</evidence>
<feature type="compositionally biased region" description="Low complexity" evidence="1">
    <location>
        <begin position="40"/>
        <end position="57"/>
    </location>
</feature>
<keyword evidence="2" id="KW-0472">Membrane</keyword>
<comment type="caution">
    <text evidence="3">The sequence shown here is derived from an EMBL/GenBank/DDBJ whole genome shotgun (WGS) entry which is preliminary data.</text>
</comment>
<feature type="transmembrane region" description="Helical" evidence="2">
    <location>
        <begin position="12"/>
        <end position="32"/>
    </location>
</feature>
<sequence length="63" mass="7016">MAELLVQRKKRSVLPWVILLLLVAALIGWLVWRNQHVSSDTTPAPNNTTTTQQAPDNGANRNP</sequence>
<name>A0A4R4DZ99_9BACT</name>
<feature type="region of interest" description="Disordered" evidence="1">
    <location>
        <begin position="38"/>
        <end position="63"/>
    </location>
</feature>
<proteinExistence type="predicted"/>
<dbReference type="EMBL" id="SKFH01000012">
    <property type="protein sequence ID" value="TCZ71759.1"/>
    <property type="molecule type" value="Genomic_DNA"/>
</dbReference>
<dbReference type="RefSeq" id="WP_131851912.1">
    <property type="nucleotide sequence ID" value="NZ_SKFH01000012.1"/>
</dbReference>
<evidence type="ECO:0000313" key="4">
    <source>
        <dbReference type="Proteomes" id="UP000295164"/>
    </source>
</evidence>